<dbReference type="InterPro" id="IPR011990">
    <property type="entry name" value="TPR-like_helical_dom_sf"/>
</dbReference>
<dbReference type="EMBL" id="VOFY01002966">
    <property type="protein sequence ID" value="KAA8577379.1"/>
    <property type="molecule type" value="Genomic_DNA"/>
</dbReference>
<organism evidence="2 3">
    <name type="scientific">Etheostoma spectabile</name>
    <name type="common">orangethroat darter</name>
    <dbReference type="NCBI Taxonomy" id="54343"/>
    <lineage>
        <taxon>Eukaryota</taxon>
        <taxon>Metazoa</taxon>
        <taxon>Chordata</taxon>
        <taxon>Craniata</taxon>
        <taxon>Vertebrata</taxon>
        <taxon>Euteleostomi</taxon>
        <taxon>Actinopterygii</taxon>
        <taxon>Neopterygii</taxon>
        <taxon>Teleostei</taxon>
        <taxon>Neoteleostei</taxon>
        <taxon>Acanthomorphata</taxon>
        <taxon>Eupercaria</taxon>
        <taxon>Perciformes</taxon>
        <taxon>Percoidei</taxon>
        <taxon>Percidae</taxon>
        <taxon>Etheostomatinae</taxon>
        <taxon>Etheostoma</taxon>
    </lineage>
</organism>
<dbReference type="Proteomes" id="UP000327493">
    <property type="component" value="Unassembled WGS sequence"/>
</dbReference>
<dbReference type="Gene3D" id="1.25.40.10">
    <property type="entry name" value="Tetratricopeptide repeat domain"/>
    <property type="match status" value="1"/>
</dbReference>
<keyword evidence="3" id="KW-1185">Reference proteome</keyword>
<reference evidence="2 3" key="1">
    <citation type="submission" date="2019-08" db="EMBL/GenBank/DDBJ databases">
        <title>A chromosome-level genome assembly, high-density linkage maps, and genome scans reveal the genomic architecture of hybrid incompatibilities underlying speciation via character displacement in darters (Percidae: Etheostominae).</title>
        <authorList>
            <person name="Moran R.L."/>
            <person name="Catchen J.M."/>
            <person name="Fuller R.C."/>
        </authorList>
    </citation>
    <scope>NUCLEOTIDE SEQUENCE [LARGE SCALE GENOMIC DNA]</scope>
    <source>
        <strain evidence="2">EspeVRDwgs_2016</strain>
        <tissue evidence="2">Muscle</tissue>
    </source>
</reference>
<evidence type="ECO:0000313" key="3">
    <source>
        <dbReference type="Proteomes" id="UP000327493"/>
    </source>
</evidence>
<evidence type="ECO:0000313" key="2">
    <source>
        <dbReference type="EMBL" id="KAA8577379.1"/>
    </source>
</evidence>
<gene>
    <name evidence="2" type="ORF">FQN60_006498</name>
</gene>
<feature type="region of interest" description="Disordered" evidence="1">
    <location>
        <begin position="103"/>
        <end position="143"/>
    </location>
</feature>
<sequence length="143" mass="15880">MMSAAQSPTTLESKLKALQCHFTGIWTTGSPSFTSQGLPEDIGTEEGNSWLGHIYNLRGFVQYQLGFTEDAQSLFTRLQRLQEDKKRRPGSLVGGELRVTWRGFTTTGRPSRESGLPVKGPRLMKKYPSPSRTPGPAPARDLR</sequence>
<protein>
    <submittedName>
        <fullName evidence="2">Uncharacterized protein</fullName>
    </submittedName>
</protein>
<name>A0A5J5CA79_9PERO</name>
<proteinExistence type="predicted"/>
<accession>A0A5J5CA79</accession>
<dbReference type="AlphaFoldDB" id="A0A5J5CA79"/>
<evidence type="ECO:0000256" key="1">
    <source>
        <dbReference type="SAM" id="MobiDB-lite"/>
    </source>
</evidence>
<comment type="caution">
    <text evidence="2">The sequence shown here is derived from an EMBL/GenBank/DDBJ whole genome shotgun (WGS) entry which is preliminary data.</text>
</comment>